<feature type="transmembrane region" description="Helical" evidence="1">
    <location>
        <begin position="7"/>
        <end position="26"/>
    </location>
</feature>
<reference evidence="3 4" key="1">
    <citation type="submission" date="2020-07" db="EMBL/GenBank/DDBJ databases">
        <title>Chryseobacterium sp.cx-624.</title>
        <authorList>
            <person name="Yang C."/>
        </authorList>
    </citation>
    <scope>NUCLEOTIDE SEQUENCE [LARGE SCALE GENOMIC DNA]</scope>
    <source>
        <strain evidence="3">Cx-624</strain>
        <strain evidence="4">cx-624</strain>
    </source>
</reference>
<evidence type="ECO:0000313" key="5">
    <source>
        <dbReference type="Proteomes" id="UP000539710"/>
    </source>
</evidence>
<gene>
    <name evidence="3" type="ORF">H1R16_00930</name>
    <name evidence="2" type="ORF">H2507_02340</name>
</gene>
<proteinExistence type="predicted"/>
<reference evidence="5" key="2">
    <citation type="submission" date="2020-07" db="EMBL/GenBank/DDBJ databases">
        <title>Flavobacterium sp. xlx-214.</title>
        <authorList>
            <person name="Yang C."/>
        </authorList>
    </citation>
    <scope>NUCLEOTIDE SEQUENCE [LARGE SCALE GENOMIC DNA]</scope>
    <source>
        <strain evidence="5">CX-624</strain>
    </source>
</reference>
<keyword evidence="1" id="KW-0812">Transmembrane</keyword>
<dbReference type="Proteomes" id="UP000515349">
    <property type="component" value="Chromosome"/>
</dbReference>
<reference evidence="2" key="3">
    <citation type="submission" date="2020-07" db="EMBL/GenBank/DDBJ databases">
        <authorList>
            <person name="Yang C."/>
        </authorList>
    </citation>
    <scope>NUCLEOTIDE SEQUENCE</scope>
    <source>
        <strain evidence="2">Cx-624</strain>
    </source>
</reference>
<feature type="transmembrane region" description="Helical" evidence="1">
    <location>
        <begin position="38"/>
        <end position="56"/>
    </location>
</feature>
<keyword evidence="1" id="KW-0472">Membrane</keyword>
<keyword evidence="5" id="KW-1185">Reference proteome</keyword>
<name>A0A7D7QU06_9FLAO</name>
<dbReference type="EMBL" id="JACEUX010000001">
    <property type="protein sequence ID" value="MBA5245999.1"/>
    <property type="molecule type" value="Genomic_DNA"/>
</dbReference>
<accession>A0A7D7QU06</accession>
<organism evidence="3 4">
    <name type="scientific">Marnyiella aurantia</name>
    <dbReference type="NCBI Taxonomy" id="2758037"/>
    <lineage>
        <taxon>Bacteria</taxon>
        <taxon>Pseudomonadati</taxon>
        <taxon>Bacteroidota</taxon>
        <taxon>Flavobacteriia</taxon>
        <taxon>Flavobacteriales</taxon>
        <taxon>Weeksellaceae</taxon>
        <taxon>Marnyiella</taxon>
    </lineage>
</organism>
<evidence type="ECO:0000256" key="1">
    <source>
        <dbReference type="SAM" id="Phobius"/>
    </source>
</evidence>
<dbReference type="AlphaFoldDB" id="A0A7D7QU06"/>
<evidence type="ECO:0000313" key="2">
    <source>
        <dbReference type="EMBL" id="MBA5245999.1"/>
    </source>
</evidence>
<dbReference type="Proteomes" id="UP000539710">
    <property type="component" value="Unassembled WGS sequence"/>
</dbReference>
<protein>
    <submittedName>
        <fullName evidence="3">Uncharacterized protein</fullName>
    </submittedName>
</protein>
<feature type="transmembrane region" description="Helical" evidence="1">
    <location>
        <begin position="94"/>
        <end position="114"/>
    </location>
</feature>
<dbReference type="KEGG" id="cbau:H1R16_00930"/>
<sequence>MKINSNTLYIVLYFLMFITHFGIFQWLQKGHEAVFIRYYMFLTLLFVMVITVLSIMKRMYPTYIGFGFLGMVMVKMTGLFLVMNQLDLSSVPNYKLHFAVPYLVTLVLETLYAVKLIKDVDYEASPKDEKNQ</sequence>
<evidence type="ECO:0000313" key="4">
    <source>
        <dbReference type="Proteomes" id="UP000515349"/>
    </source>
</evidence>
<feature type="transmembrane region" description="Helical" evidence="1">
    <location>
        <begin position="63"/>
        <end position="82"/>
    </location>
</feature>
<keyword evidence="1" id="KW-1133">Transmembrane helix</keyword>
<dbReference type="EMBL" id="CP059472">
    <property type="protein sequence ID" value="QMS98607.1"/>
    <property type="molecule type" value="Genomic_DNA"/>
</dbReference>
<dbReference type="RefSeq" id="WP_181886106.1">
    <property type="nucleotide sequence ID" value="NZ_CP059472.1"/>
</dbReference>
<evidence type="ECO:0000313" key="3">
    <source>
        <dbReference type="EMBL" id="QMS98607.1"/>
    </source>
</evidence>